<dbReference type="AlphaFoldDB" id="A0A4D7CWJ1"/>
<feature type="short sequence motif" description="DGA/G" evidence="1">
    <location>
        <begin position="321"/>
        <end position="323"/>
    </location>
</feature>
<dbReference type="InterPro" id="IPR002641">
    <property type="entry name" value="PNPLA_dom"/>
</dbReference>
<sequence length="582" mass="66411">MKFGELVEDYQLSWSEIDSFIQNARPIVIRIPKDQVFRVKWFEGYYRPKQTESKQFFYIYGSKILLGLRWRVRDENTLVLEEALLNGNYHIERDVVIKLLQAAHELANVRSILVETASCEPSWRYWLKQAGAETDSEGLVLTPTYRQGLVLSGGGAKGAYQIGAWQAFNEVDWTINIITGTSVGALNGGLIMQGDFEAAKQMWEEIATDKILDFPLESEGSVYQPEQLLDNIQAFIKAALLNKGVSTEPLKTMIDKLLIPRKIKQNLADFYLCTTRLRSMREQVIEIKNQPDELVSQWLLASSSFFPAMSATDVQGEAYIDGGYRNNIPLDVALERGATSLMVVDIVGPGVTKINTIAPEIPVRMLRSHWSLGTVLLFDHERSKWNIKLGYLEAKKMLGDLSGRHYSFNYAAEQQPLRAINYRLLRRVFSDKQIKVLSNDELDAIIRKIRKLSNDRVSVHTWLFDLFEHLAKILGVVPTQVYSYESFIEEIVMAYDQARGEKTQVSADMLLSMGEYWHRYFGNTPLISERAQLLLLTDLRLQDKISTDIYKKIALINAPLVIMAQMLATFIEERGNEDGSRI</sequence>
<dbReference type="InterPro" id="IPR016035">
    <property type="entry name" value="Acyl_Trfase/lysoPLipase"/>
</dbReference>
<dbReference type="InterPro" id="IPR050301">
    <property type="entry name" value="NTE"/>
</dbReference>
<dbReference type="OrthoDB" id="9770965at2"/>
<dbReference type="PROSITE" id="PS51635">
    <property type="entry name" value="PNPLA"/>
    <property type="match status" value="1"/>
</dbReference>
<keyword evidence="1" id="KW-0442">Lipid degradation</keyword>
<keyword evidence="1" id="KW-0443">Lipid metabolism</keyword>
<proteinExistence type="predicted"/>
<dbReference type="PANTHER" id="PTHR14226">
    <property type="entry name" value="NEUROPATHY TARGET ESTERASE/SWISS CHEESE D.MELANOGASTER"/>
    <property type="match status" value="1"/>
</dbReference>
<keyword evidence="1" id="KW-0378">Hydrolase</keyword>
<feature type="active site" description="Proton acceptor" evidence="1">
    <location>
        <position position="321"/>
    </location>
</feature>
<feature type="active site" description="Nucleophile" evidence="1">
    <location>
        <position position="182"/>
    </location>
</feature>
<reference evidence="2 3" key="1">
    <citation type="submission" date="2019-04" db="EMBL/GenBank/DDBJ databases">
        <title>Vagococcus sp. nov., isolated from faeces of yaks (Bos grunniens).</title>
        <authorList>
            <person name="Ge Y."/>
        </authorList>
    </citation>
    <scope>NUCLEOTIDE SEQUENCE [LARGE SCALE GENOMIC DNA]</scope>
    <source>
        <strain evidence="2 3">MN-17</strain>
    </source>
</reference>
<dbReference type="Gene3D" id="3.40.1090.10">
    <property type="entry name" value="Cytosolic phospholipase A2 catalytic domain"/>
    <property type="match status" value="2"/>
</dbReference>
<dbReference type="GO" id="GO:0016042">
    <property type="term" value="P:lipid catabolic process"/>
    <property type="evidence" value="ECO:0007669"/>
    <property type="project" value="UniProtKB-UniRule"/>
</dbReference>
<evidence type="ECO:0000256" key="1">
    <source>
        <dbReference type="PROSITE-ProRule" id="PRU01161"/>
    </source>
</evidence>
<keyword evidence="3" id="KW-1185">Reference proteome</keyword>
<feature type="short sequence motif" description="GXGXXG" evidence="1">
    <location>
        <begin position="153"/>
        <end position="158"/>
    </location>
</feature>
<dbReference type="SUPFAM" id="SSF52151">
    <property type="entry name" value="FabD/lysophospholipase-like"/>
    <property type="match status" value="1"/>
</dbReference>
<gene>
    <name evidence="2" type="ORF">FA707_06830</name>
</gene>
<evidence type="ECO:0000313" key="2">
    <source>
        <dbReference type="EMBL" id="QCI86697.1"/>
    </source>
</evidence>
<name>A0A4D7CWJ1_9ENTE</name>
<dbReference type="CDD" id="cd07209">
    <property type="entry name" value="Pat_hypo_Ecoli_Z1214_like"/>
    <property type="match status" value="1"/>
</dbReference>
<dbReference type="KEGG" id="vao:FA707_06830"/>
<dbReference type="Pfam" id="PF01734">
    <property type="entry name" value="Patatin"/>
    <property type="match status" value="1"/>
</dbReference>
<dbReference type="EMBL" id="CP039712">
    <property type="protein sequence ID" value="QCI86697.1"/>
    <property type="molecule type" value="Genomic_DNA"/>
</dbReference>
<accession>A0A4D7CWJ1</accession>
<evidence type="ECO:0000313" key="3">
    <source>
        <dbReference type="Proteomes" id="UP000298615"/>
    </source>
</evidence>
<dbReference type="GO" id="GO:0016787">
    <property type="term" value="F:hydrolase activity"/>
    <property type="evidence" value="ECO:0007669"/>
    <property type="project" value="UniProtKB-UniRule"/>
</dbReference>
<dbReference type="Proteomes" id="UP000298615">
    <property type="component" value="Chromosome"/>
</dbReference>
<protein>
    <submittedName>
        <fullName evidence="2">Patatin-like phospholipase family protein</fullName>
    </submittedName>
</protein>
<organism evidence="2 3">
    <name type="scientific">Vagococcus zengguangii</name>
    <dbReference type="NCBI Taxonomy" id="2571750"/>
    <lineage>
        <taxon>Bacteria</taxon>
        <taxon>Bacillati</taxon>
        <taxon>Bacillota</taxon>
        <taxon>Bacilli</taxon>
        <taxon>Lactobacillales</taxon>
        <taxon>Enterococcaceae</taxon>
        <taxon>Vagococcus</taxon>
    </lineage>
</organism>
<dbReference type="PANTHER" id="PTHR14226:SF57">
    <property type="entry name" value="BLR7027 PROTEIN"/>
    <property type="match status" value="1"/>
</dbReference>
<dbReference type="RefSeq" id="WP_136953528.1">
    <property type="nucleotide sequence ID" value="NZ_CP039712.1"/>
</dbReference>
<feature type="short sequence motif" description="GXSXG" evidence="1">
    <location>
        <begin position="180"/>
        <end position="184"/>
    </location>
</feature>